<dbReference type="EMBL" id="KN716164">
    <property type="protein sequence ID" value="KJH52497.1"/>
    <property type="molecule type" value="Genomic_DNA"/>
</dbReference>
<protein>
    <submittedName>
        <fullName evidence="2">Uncharacterized protein</fullName>
    </submittedName>
</protein>
<accession>A0A0D8Y8G8</accession>
<name>A0A0D8Y8G8_DICVI</name>
<keyword evidence="1" id="KW-0732">Signal</keyword>
<dbReference type="Proteomes" id="UP000053766">
    <property type="component" value="Unassembled WGS sequence"/>
</dbReference>
<sequence>MHFWHRVLLVCCFVMLLLANDQQPDKKPAFLSRYGRAVLSRYGKRSPRVVSPDNELVLCRNVNGEFECKPYNDDDSNE</sequence>
<gene>
    <name evidence="2" type="ORF">DICVIV_01343</name>
</gene>
<keyword evidence="3" id="KW-1185">Reference proteome</keyword>
<reference evidence="2 3" key="1">
    <citation type="submission" date="2013-11" db="EMBL/GenBank/DDBJ databases">
        <title>Draft genome of the bovine lungworm Dictyocaulus viviparus.</title>
        <authorList>
            <person name="Mitreva M."/>
        </authorList>
    </citation>
    <scope>NUCLEOTIDE SEQUENCE [LARGE SCALE GENOMIC DNA]</scope>
    <source>
        <strain evidence="2 3">HannoverDv2000</strain>
    </source>
</reference>
<proteinExistence type="predicted"/>
<dbReference type="AlphaFoldDB" id="A0A0D8Y8G8"/>
<feature type="chain" id="PRO_5002336321" evidence="1">
    <location>
        <begin position="20"/>
        <end position="78"/>
    </location>
</feature>
<evidence type="ECO:0000256" key="1">
    <source>
        <dbReference type="SAM" id="SignalP"/>
    </source>
</evidence>
<organism evidence="2 3">
    <name type="scientific">Dictyocaulus viviparus</name>
    <name type="common">Bovine lungworm</name>
    <dbReference type="NCBI Taxonomy" id="29172"/>
    <lineage>
        <taxon>Eukaryota</taxon>
        <taxon>Metazoa</taxon>
        <taxon>Ecdysozoa</taxon>
        <taxon>Nematoda</taxon>
        <taxon>Chromadorea</taxon>
        <taxon>Rhabditida</taxon>
        <taxon>Rhabditina</taxon>
        <taxon>Rhabditomorpha</taxon>
        <taxon>Strongyloidea</taxon>
        <taxon>Metastrongylidae</taxon>
        <taxon>Dictyocaulus</taxon>
    </lineage>
</organism>
<evidence type="ECO:0000313" key="3">
    <source>
        <dbReference type="Proteomes" id="UP000053766"/>
    </source>
</evidence>
<dbReference type="OrthoDB" id="5865274at2759"/>
<evidence type="ECO:0000313" key="2">
    <source>
        <dbReference type="EMBL" id="KJH52497.1"/>
    </source>
</evidence>
<reference evidence="3" key="2">
    <citation type="journal article" date="2016" name="Sci. Rep.">
        <title>Dictyocaulus viviparus genome, variome and transcriptome elucidate lungworm biology and support future intervention.</title>
        <authorList>
            <person name="McNulty S.N."/>
            <person name="Strube C."/>
            <person name="Rosa B.A."/>
            <person name="Martin J.C."/>
            <person name="Tyagi R."/>
            <person name="Choi Y.J."/>
            <person name="Wang Q."/>
            <person name="Hallsworth Pepin K."/>
            <person name="Zhang X."/>
            <person name="Ozersky P."/>
            <person name="Wilson R.K."/>
            <person name="Sternberg P.W."/>
            <person name="Gasser R.B."/>
            <person name="Mitreva M."/>
        </authorList>
    </citation>
    <scope>NUCLEOTIDE SEQUENCE [LARGE SCALE GENOMIC DNA]</scope>
    <source>
        <strain evidence="3">HannoverDv2000</strain>
    </source>
</reference>
<feature type="signal peptide" evidence="1">
    <location>
        <begin position="1"/>
        <end position="19"/>
    </location>
</feature>